<dbReference type="EMBL" id="JANPWB010000005">
    <property type="protein sequence ID" value="KAJ1185904.1"/>
    <property type="molecule type" value="Genomic_DNA"/>
</dbReference>
<reference evidence="1" key="1">
    <citation type="journal article" date="2022" name="bioRxiv">
        <title>Sequencing and chromosome-scale assembly of the giantPleurodeles waltlgenome.</title>
        <authorList>
            <person name="Brown T."/>
            <person name="Elewa A."/>
            <person name="Iarovenko S."/>
            <person name="Subramanian E."/>
            <person name="Araus A.J."/>
            <person name="Petzold A."/>
            <person name="Susuki M."/>
            <person name="Suzuki K.-i.T."/>
            <person name="Hayashi T."/>
            <person name="Toyoda A."/>
            <person name="Oliveira C."/>
            <person name="Osipova E."/>
            <person name="Leigh N.D."/>
            <person name="Simon A."/>
            <person name="Yun M.H."/>
        </authorList>
    </citation>
    <scope>NUCLEOTIDE SEQUENCE</scope>
    <source>
        <strain evidence="1">20211129_DDA</strain>
        <tissue evidence="1">Liver</tissue>
    </source>
</reference>
<organism evidence="1 2">
    <name type="scientific">Pleurodeles waltl</name>
    <name type="common">Iberian ribbed newt</name>
    <dbReference type="NCBI Taxonomy" id="8319"/>
    <lineage>
        <taxon>Eukaryota</taxon>
        <taxon>Metazoa</taxon>
        <taxon>Chordata</taxon>
        <taxon>Craniata</taxon>
        <taxon>Vertebrata</taxon>
        <taxon>Euteleostomi</taxon>
        <taxon>Amphibia</taxon>
        <taxon>Batrachia</taxon>
        <taxon>Caudata</taxon>
        <taxon>Salamandroidea</taxon>
        <taxon>Salamandridae</taxon>
        <taxon>Pleurodelinae</taxon>
        <taxon>Pleurodeles</taxon>
    </lineage>
</organism>
<name>A0AAV7UD37_PLEWA</name>
<sequence length="275" mass="31935">MTAELQNVMRNLHFVDVWREMYPTSRIFSCYTPTPGAYRRLDSFRLANDGLLEVRRVVYQGTATARGIAWEALKEVIRGESLSKTYGIRKRLDQELTRQEYVLAALQCQVDNGDALKSDCLEVRGRIVDLWDRLDNYVRRNYRQRLFREGDRSGCMLAWLLRQERPIPIIQMLRGHSGKKILGQLRDNLHLQEHLQNIYATPCGGDVTWIREYLDGLRMPRLTEAQSEELEGEVSLDDLALGSCYQLTISYLLATYKVAFWWGQEAKEKSVSHKA</sequence>
<comment type="caution">
    <text evidence="1">The sequence shown here is derived from an EMBL/GenBank/DDBJ whole genome shotgun (WGS) entry which is preliminary data.</text>
</comment>
<evidence type="ECO:0000313" key="2">
    <source>
        <dbReference type="Proteomes" id="UP001066276"/>
    </source>
</evidence>
<proteinExistence type="predicted"/>
<accession>A0AAV7UD37</accession>
<dbReference type="AlphaFoldDB" id="A0AAV7UD37"/>
<evidence type="ECO:0000313" key="1">
    <source>
        <dbReference type="EMBL" id="KAJ1185904.1"/>
    </source>
</evidence>
<gene>
    <name evidence="1" type="ORF">NDU88_002690</name>
</gene>
<dbReference type="Proteomes" id="UP001066276">
    <property type="component" value="Chromosome 3_1"/>
</dbReference>
<protein>
    <submittedName>
        <fullName evidence="1">Uncharacterized protein</fullName>
    </submittedName>
</protein>
<keyword evidence="2" id="KW-1185">Reference proteome</keyword>